<proteinExistence type="predicted"/>
<dbReference type="RefSeq" id="XP_024719053.1">
    <property type="nucleotide sequence ID" value="XM_024861036.1"/>
</dbReference>
<dbReference type="CDD" id="cd23659">
    <property type="entry name" value="USP_At3g01520-like"/>
    <property type="match status" value="1"/>
</dbReference>
<dbReference type="Pfam" id="PF00582">
    <property type="entry name" value="Usp"/>
    <property type="match status" value="1"/>
</dbReference>
<evidence type="ECO:0000256" key="1">
    <source>
        <dbReference type="SAM" id="MobiDB-lite"/>
    </source>
</evidence>
<dbReference type="Proteomes" id="UP000241818">
    <property type="component" value="Unassembled WGS sequence"/>
</dbReference>
<dbReference type="EMBL" id="KZ679014">
    <property type="protein sequence ID" value="PSS13062.1"/>
    <property type="molecule type" value="Genomic_DNA"/>
</dbReference>
<dbReference type="InterPro" id="IPR006015">
    <property type="entry name" value="Universal_stress_UspA"/>
</dbReference>
<accession>A0A2T3AWL0</accession>
<feature type="region of interest" description="Disordered" evidence="1">
    <location>
        <begin position="18"/>
        <end position="56"/>
    </location>
</feature>
<feature type="compositionally biased region" description="Polar residues" evidence="1">
    <location>
        <begin position="209"/>
        <end position="221"/>
    </location>
</feature>
<feature type="region of interest" description="Disordered" evidence="1">
    <location>
        <begin position="567"/>
        <end position="593"/>
    </location>
</feature>
<protein>
    <recommendedName>
        <fullName evidence="2">UspA domain-containing protein</fullName>
    </recommendedName>
</protein>
<feature type="compositionally biased region" description="Low complexity" evidence="1">
    <location>
        <begin position="30"/>
        <end position="41"/>
    </location>
</feature>
<feature type="domain" description="UspA" evidence="2">
    <location>
        <begin position="577"/>
        <end position="675"/>
    </location>
</feature>
<dbReference type="PRINTS" id="PR01438">
    <property type="entry name" value="UNVRSLSTRESS"/>
</dbReference>
<dbReference type="InParanoid" id="A0A2T3AWL0"/>
<dbReference type="InterPro" id="IPR006016">
    <property type="entry name" value="UspA"/>
</dbReference>
<feature type="region of interest" description="Disordered" evidence="1">
    <location>
        <begin position="121"/>
        <end position="141"/>
    </location>
</feature>
<dbReference type="GeneID" id="36569117"/>
<dbReference type="SUPFAM" id="SSF52402">
    <property type="entry name" value="Adenine nucleotide alpha hydrolases-like"/>
    <property type="match status" value="1"/>
</dbReference>
<dbReference type="Gene3D" id="3.40.50.620">
    <property type="entry name" value="HUPs"/>
    <property type="match status" value="1"/>
</dbReference>
<feature type="compositionally biased region" description="Basic and acidic residues" evidence="1">
    <location>
        <begin position="315"/>
        <end position="336"/>
    </location>
</feature>
<feature type="compositionally biased region" description="Basic and acidic residues" evidence="1">
    <location>
        <begin position="581"/>
        <end position="593"/>
    </location>
</feature>
<evidence type="ECO:0000259" key="2">
    <source>
        <dbReference type="Pfam" id="PF00582"/>
    </source>
</evidence>
<dbReference type="AlphaFoldDB" id="A0A2T3AWL0"/>
<organism evidence="3 4">
    <name type="scientific">Amorphotheca resinae ATCC 22711</name>
    <dbReference type="NCBI Taxonomy" id="857342"/>
    <lineage>
        <taxon>Eukaryota</taxon>
        <taxon>Fungi</taxon>
        <taxon>Dikarya</taxon>
        <taxon>Ascomycota</taxon>
        <taxon>Pezizomycotina</taxon>
        <taxon>Leotiomycetes</taxon>
        <taxon>Helotiales</taxon>
        <taxon>Amorphothecaceae</taxon>
        <taxon>Amorphotheca</taxon>
    </lineage>
</organism>
<dbReference type="InterPro" id="IPR014729">
    <property type="entry name" value="Rossmann-like_a/b/a_fold"/>
</dbReference>
<sequence>MSLEAILEEERREVLALLEATRATPRQRSRGSSASAASGQALPPRANPRSPVKSMLDIEDDWSPWHSPMRGINGGITSSRPSAPIRSMLDVSGSQPAAVASIRSRQASPMSANHRAAIAPNTQHRSLSDAASRPAANFGPRARGLNPASAYQFSGFLLNNPGDPVVPKPNTQAGKKKISPKAMAEAMRGELSSFVARDREKRHSIAGTEISSTANSKSPQNRLVRRSSSPLSRMLNSDSSRFVLNDGRVIDMTSAYQRLSDAKLALSAGDLSSLPEKTRRRRTDSANAIGLQGARLEQDHTPPEGEDAMVDSSDGEDRSSDDERQRGRRKEGRDTDVDAADAESKTVGTDQAKDLRSALILTTTPETDHQGLPAQRIEKYKVRSLLEPEITITGPPGDKLKSSKPGVHPITSFDEGASDLNTLVDSDAEADLTDIKRAQKLSVNMTSIVSTPATSRSVRTIYRGDFAKMQQEARDNQRRVRKYLVATDLSDEAAHALEWTVGTVLRDGDTLLAIYCVDEELGIVPNEASGDDSQLKEQAAAIAASARPLNTTPVLAPALTSTPSCAGFRLESHSTSTSPQGRERDKAEQERHRAVQDITDRVSRLLRKTKLQVKVVIEVIHCKSPKHLITEVIDYISPTLVILGSRGRSALKGVILGSFSNYLVTKSSVPVMVARKRLRKHSKYKRPSIRLANNLENPAVRSLASAKID</sequence>
<feature type="region of interest" description="Disordered" evidence="1">
    <location>
        <begin position="204"/>
        <end position="234"/>
    </location>
</feature>
<reference evidence="3 4" key="1">
    <citation type="journal article" date="2018" name="New Phytol.">
        <title>Comparative genomics and transcriptomics depict ericoid mycorrhizal fungi as versatile saprotrophs and plant mutualists.</title>
        <authorList>
            <person name="Martino E."/>
            <person name="Morin E."/>
            <person name="Grelet G.A."/>
            <person name="Kuo A."/>
            <person name="Kohler A."/>
            <person name="Daghino S."/>
            <person name="Barry K.W."/>
            <person name="Cichocki N."/>
            <person name="Clum A."/>
            <person name="Dockter R.B."/>
            <person name="Hainaut M."/>
            <person name="Kuo R.C."/>
            <person name="LaButti K."/>
            <person name="Lindahl B.D."/>
            <person name="Lindquist E.A."/>
            <person name="Lipzen A."/>
            <person name="Khouja H.R."/>
            <person name="Magnuson J."/>
            <person name="Murat C."/>
            <person name="Ohm R.A."/>
            <person name="Singer S.W."/>
            <person name="Spatafora J.W."/>
            <person name="Wang M."/>
            <person name="Veneault-Fourrey C."/>
            <person name="Henrissat B."/>
            <person name="Grigoriev I.V."/>
            <person name="Martin F.M."/>
            <person name="Perotto S."/>
        </authorList>
    </citation>
    <scope>NUCLEOTIDE SEQUENCE [LARGE SCALE GENOMIC DNA]</scope>
    <source>
        <strain evidence="3 4">ATCC 22711</strain>
    </source>
</reference>
<feature type="region of interest" description="Disordered" evidence="1">
    <location>
        <begin position="275"/>
        <end position="351"/>
    </location>
</feature>
<name>A0A2T3AWL0_AMORE</name>
<dbReference type="OrthoDB" id="992776at2759"/>
<dbReference type="STRING" id="857342.A0A2T3AWL0"/>
<dbReference type="PANTHER" id="PTHR46100:SF4">
    <property type="entry name" value="USPA DOMAIN-CONTAINING PROTEIN"/>
    <property type="match status" value="1"/>
</dbReference>
<evidence type="ECO:0000313" key="3">
    <source>
        <dbReference type="EMBL" id="PSS13062.1"/>
    </source>
</evidence>
<gene>
    <name evidence="3" type="ORF">M430DRAFT_105858</name>
</gene>
<dbReference type="PANTHER" id="PTHR46100">
    <property type="entry name" value="IMP2'P"/>
    <property type="match status" value="1"/>
</dbReference>
<evidence type="ECO:0000313" key="4">
    <source>
        <dbReference type="Proteomes" id="UP000241818"/>
    </source>
</evidence>
<keyword evidence="4" id="KW-1185">Reference proteome</keyword>